<feature type="signal peptide" evidence="3">
    <location>
        <begin position="1"/>
        <end position="15"/>
    </location>
</feature>
<dbReference type="InterPro" id="IPR045032">
    <property type="entry name" value="PEL"/>
</dbReference>
<dbReference type="SUPFAM" id="SSF51126">
    <property type="entry name" value="Pectin lyase-like"/>
    <property type="match status" value="1"/>
</dbReference>
<keyword evidence="1 2" id="KW-0456">Lyase</keyword>
<dbReference type="InterPro" id="IPR002022">
    <property type="entry name" value="Pec_lyase"/>
</dbReference>
<keyword evidence="2" id="KW-0964">Secreted</keyword>
<dbReference type="Proteomes" id="UP001279660">
    <property type="component" value="Unassembled WGS sequence"/>
</dbReference>
<dbReference type="PANTHER" id="PTHR31683">
    <property type="entry name" value="PECTATE LYASE 18-RELATED"/>
    <property type="match status" value="1"/>
</dbReference>
<dbReference type="EMBL" id="JAWXXV010000001">
    <property type="protein sequence ID" value="MDX5985468.1"/>
    <property type="molecule type" value="Genomic_DNA"/>
</dbReference>
<comment type="caution">
    <text evidence="5">The sequence shown here is derived from an EMBL/GenBank/DDBJ whole genome shotgun (WGS) entry which is preliminary data.</text>
</comment>
<keyword evidence="6" id="KW-1185">Reference proteome</keyword>
<comment type="similarity">
    <text evidence="2">Belongs to the polysaccharide lyase 1 family.</text>
</comment>
<feature type="domain" description="Pectate lyase" evidence="4">
    <location>
        <begin position="150"/>
        <end position="424"/>
    </location>
</feature>
<dbReference type="InterPro" id="IPR012334">
    <property type="entry name" value="Pectin_lyas_fold"/>
</dbReference>
<reference evidence="5 6" key="1">
    <citation type="submission" date="2023-11" db="EMBL/GenBank/DDBJ databases">
        <title>MicrobeMod: A computational toolkit for identifying prokaryotic methylation and restriction-modification with nanopore sequencing.</title>
        <authorList>
            <person name="Crits-Christoph A."/>
            <person name="Kang S.C."/>
            <person name="Lee H."/>
            <person name="Ostrov N."/>
        </authorList>
    </citation>
    <scope>NUCLEOTIDE SEQUENCE [LARGE SCALE GENOMIC DNA]</scope>
    <source>
        <strain evidence="5 6">ATCC 14820</strain>
    </source>
</reference>
<feature type="chain" id="PRO_5047337443" evidence="3">
    <location>
        <begin position="16"/>
        <end position="516"/>
    </location>
</feature>
<keyword evidence="2" id="KW-0119">Carbohydrate metabolism</keyword>
<dbReference type="PROSITE" id="PS51257">
    <property type="entry name" value="PROKAR_LIPOPROTEIN"/>
    <property type="match status" value="1"/>
</dbReference>
<evidence type="ECO:0000256" key="3">
    <source>
        <dbReference type="SAM" id="SignalP"/>
    </source>
</evidence>
<keyword evidence="3" id="KW-0732">Signal</keyword>
<gene>
    <name evidence="5" type="ORF">SIL82_14520</name>
</gene>
<evidence type="ECO:0000259" key="4">
    <source>
        <dbReference type="SMART" id="SM00656"/>
    </source>
</evidence>
<evidence type="ECO:0000256" key="2">
    <source>
        <dbReference type="RuleBase" id="RU361173"/>
    </source>
</evidence>
<name>A0ABU4PMT9_9SPHN</name>
<evidence type="ECO:0000256" key="1">
    <source>
        <dbReference type="ARBA" id="ARBA00023239"/>
    </source>
</evidence>
<accession>A0ABU4PMT9</accession>
<comment type="subcellular location">
    <subcellularLocation>
        <location evidence="2">Secreted</location>
    </subcellularLocation>
</comment>
<organism evidence="5 6">
    <name type="scientific">Sphingomonas echinoides</name>
    <dbReference type="NCBI Taxonomy" id="59803"/>
    <lineage>
        <taxon>Bacteria</taxon>
        <taxon>Pseudomonadati</taxon>
        <taxon>Pseudomonadota</taxon>
        <taxon>Alphaproteobacteria</taxon>
        <taxon>Sphingomonadales</taxon>
        <taxon>Sphingomonadaceae</taxon>
        <taxon>Sphingomonas</taxon>
    </lineage>
</organism>
<evidence type="ECO:0000313" key="6">
    <source>
        <dbReference type="Proteomes" id="UP001279660"/>
    </source>
</evidence>
<dbReference type="Pfam" id="PF00544">
    <property type="entry name" value="Pectate_lyase_4"/>
    <property type="match status" value="1"/>
</dbReference>
<dbReference type="GO" id="GO:0016829">
    <property type="term" value="F:lyase activity"/>
    <property type="evidence" value="ECO:0007669"/>
    <property type="project" value="UniProtKB-KW"/>
</dbReference>
<sequence length="516" mass="53779">MTIKAVLLVTAAALALVGCGDSSNGGGVAVVGGGTTGSTPTPSPATPAPTLASSLGADGWAATGTGTTGGDGAVAAKTYTVTNRNELIQALYGNTATIAADGSYTGTLDPAKKLIYVKGRISLNVNQALTEQTADDYIKGSCASTTYGFTAEAALTTAYLAAYRPSVYGNASLPVGNPESARVCAAALQKKVVQIFVPSNTSIIGLGSDAKLVHGNLILGTSSAPIDNVVVRNITFEDAFDFFPQWDPTDSTTGRWNSAYDLISVLYATHVWIDHSTFSDGARIDRLYPSVWTETVGAVNYTGSDFKVQHHDGLIDVTKLGNLVTISKSYFFGHDKSFLIGGTDTASKTAENPSVLKVTFHDNYFQGLRQRMPRVRFGQVHVYNNYYEVSLDQTADEPFLVAWTVGQSGKIIAENNAIITPGTAGTVSNLWSISVSAARTSGCITTGYTADDCASTFADSGTQLNGVTVDVTTPLRASNAAVTASTWSPAANYSYVLKPTTGLIGTVIANAGAGKL</sequence>
<keyword evidence="2" id="KW-0624">Polysaccharide degradation</keyword>
<proteinExistence type="inferred from homology"/>
<protein>
    <submittedName>
        <fullName evidence="5">Pectate lyase</fullName>
    </submittedName>
</protein>
<dbReference type="Gene3D" id="2.160.20.10">
    <property type="entry name" value="Single-stranded right-handed beta-helix, Pectin lyase-like"/>
    <property type="match status" value="1"/>
</dbReference>
<dbReference type="PANTHER" id="PTHR31683:SF18">
    <property type="entry name" value="PECTATE LYASE 21-RELATED"/>
    <property type="match status" value="1"/>
</dbReference>
<dbReference type="InterPro" id="IPR011050">
    <property type="entry name" value="Pectin_lyase_fold/virulence"/>
</dbReference>
<evidence type="ECO:0000313" key="5">
    <source>
        <dbReference type="EMBL" id="MDX5985468.1"/>
    </source>
</evidence>
<dbReference type="RefSeq" id="WP_010408019.1">
    <property type="nucleotide sequence ID" value="NZ_JAWXXV010000001.1"/>
</dbReference>
<dbReference type="SMART" id="SM00656">
    <property type="entry name" value="Amb_all"/>
    <property type="match status" value="1"/>
</dbReference>